<evidence type="ECO:0000256" key="4">
    <source>
        <dbReference type="ARBA" id="ARBA00022741"/>
    </source>
</evidence>
<dbReference type="EMBL" id="FRFE01000008">
    <property type="protein sequence ID" value="SHO47915.1"/>
    <property type="molecule type" value="Genomic_DNA"/>
</dbReference>
<feature type="binding site" evidence="10">
    <location>
        <begin position="261"/>
        <end position="262"/>
    </location>
    <ligand>
        <name>GMP</name>
        <dbReference type="ChEBI" id="CHEBI:58115"/>
    </ligand>
</feature>
<name>A0A1M7Y5R6_9BACT</name>
<evidence type="ECO:0000256" key="1">
    <source>
        <dbReference type="ARBA" id="ARBA00012726"/>
    </source>
</evidence>
<keyword evidence="13" id="KW-1185">Reference proteome</keyword>
<reference evidence="12 13" key="1">
    <citation type="submission" date="2016-12" db="EMBL/GenBank/DDBJ databases">
        <authorList>
            <person name="Song W.-J."/>
            <person name="Kurnit D.M."/>
        </authorList>
    </citation>
    <scope>NUCLEOTIDE SEQUENCE [LARGE SCALE GENOMIC DNA]</scope>
    <source>
        <strain evidence="12 13">DSM 18488</strain>
    </source>
</reference>
<dbReference type="GO" id="GO:0006281">
    <property type="term" value="P:DNA repair"/>
    <property type="evidence" value="ECO:0007669"/>
    <property type="project" value="TreeGrafter"/>
</dbReference>
<feature type="binding site" evidence="10">
    <location>
        <position position="390"/>
    </location>
    <ligand>
        <name>GMP</name>
        <dbReference type="ChEBI" id="CHEBI:58115"/>
    </ligand>
</feature>
<dbReference type="RefSeq" id="WP_073613341.1">
    <property type="nucleotide sequence ID" value="NZ_FRFE01000008.1"/>
</dbReference>
<dbReference type="OrthoDB" id="9802323at2"/>
<dbReference type="GO" id="GO:0005525">
    <property type="term" value="F:GTP binding"/>
    <property type="evidence" value="ECO:0007669"/>
    <property type="project" value="UniProtKB-KW"/>
</dbReference>
<evidence type="ECO:0000256" key="7">
    <source>
        <dbReference type="ARBA" id="ARBA00023211"/>
    </source>
</evidence>
<organism evidence="12 13">
    <name type="scientific">Desulfopila aestuarii DSM 18488</name>
    <dbReference type="NCBI Taxonomy" id="1121416"/>
    <lineage>
        <taxon>Bacteria</taxon>
        <taxon>Pseudomonadati</taxon>
        <taxon>Thermodesulfobacteriota</taxon>
        <taxon>Desulfobulbia</taxon>
        <taxon>Desulfobulbales</taxon>
        <taxon>Desulfocapsaceae</taxon>
        <taxon>Desulfopila</taxon>
    </lineage>
</organism>
<feature type="binding site" evidence="10">
    <location>
        <position position="300"/>
    </location>
    <ligand>
        <name>GMP</name>
        <dbReference type="ChEBI" id="CHEBI:58115"/>
    </ligand>
</feature>
<dbReference type="Proteomes" id="UP000184603">
    <property type="component" value="Unassembled WGS sequence"/>
</dbReference>
<evidence type="ECO:0000256" key="9">
    <source>
        <dbReference type="PIRSR" id="PIRSR601233-1"/>
    </source>
</evidence>
<evidence type="ECO:0000256" key="10">
    <source>
        <dbReference type="PIRSR" id="PIRSR601233-2"/>
    </source>
</evidence>
<feature type="binding site" evidence="11">
    <location>
        <position position="72"/>
    </location>
    <ligand>
        <name>Mn(2+)</name>
        <dbReference type="ChEBI" id="CHEBI:29035"/>
        <label>1</label>
    </ligand>
</feature>
<keyword evidence="6 10" id="KW-0342">GTP-binding</keyword>
<dbReference type="EC" id="6.5.1.8" evidence="1"/>
<sequence>MEKTIKTEKKPIKLWLPDLDPDTLQQAKNLANLPGIHSHVAIMPDAHVGYGMPIGGVAATDGIVIPNAVGVDIGCGMCSVRTSLTEVDRNTLKNILAAIRLQIPLGFKHHKKAQSPAHMPKPPDGMTVRDLPIVSREYESGRYQVGTLGGGNHFIEIQQDEHGYIWLMIHSGSRNIGYKVANHYNKVAEERNKRLGMLIPSQWQLAYLPVDSPEGGLYLAEMQYCVDFALANRALMMARVIDAVQQCCAPVSFGEMINVAHNYAALEYHFGKEVMVHRKGATRAGRDQIGIIPGSQGTTSYIVRGKGNEESFSSCSHGAGRTLGRKQAQRQLDLQKEIALLEKQKIIHAIRGKRDLEEASGAYKNIEEVISRQTDLITPVTTLRPLAVIKG</sequence>
<dbReference type="InterPro" id="IPR001233">
    <property type="entry name" value="RtcB"/>
</dbReference>
<feature type="binding site" evidence="10">
    <location>
        <begin position="317"/>
        <end position="320"/>
    </location>
    <ligand>
        <name>GMP</name>
        <dbReference type="ChEBI" id="CHEBI:58115"/>
    </ligand>
</feature>
<dbReference type="STRING" id="1121416.SAMN02745220_02044"/>
<feature type="binding site" evidence="10">
    <location>
        <begin position="152"/>
        <end position="156"/>
    </location>
    <ligand>
        <name>GMP</name>
        <dbReference type="ChEBI" id="CHEBI:58115"/>
    </ligand>
</feature>
<keyword evidence="2 12" id="KW-0436">Ligase</keyword>
<dbReference type="PANTHER" id="PTHR43749">
    <property type="entry name" value="RNA-SPLICING LIGASE RTCB"/>
    <property type="match status" value="1"/>
</dbReference>
<keyword evidence="5" id="KW-0692">RNA repair</keyword>
<dbReference type="GO" id="GO:0030145">
    <property type="term" value="F:manganese ion binding"/>
    <property type="evidence" value="ECO:0007669"/>
    <property type="project" value="TreeGrafter"/>
</dbReference>
<feature type="active site" description="GMP-histidine intermediate" evidence="9">
    <location>
        <position position="317"/>
    </location>
</feature>
<keyword evidence="7 11" id="KW-0464">Manganese</keyword>
<evidence type="ECO:0000256" key="5">
    <source>
        <dbReference type="ARBA" id="ARBA00022800"/>
    </source>
</evidence>
<dbReference type="InterPro" id="IPR036025">
    <property type="entry name" value="RtcB-like_sf"/>
</dbReference>
<dbReference type="AlphaFoldDB" id="A0A1M7Y5R6"/>
<dbReference type="GO" id="GO:0170057">
    <property type="term" value="F:RNA ligase (GTP) activity"/>
    <property type="evidence" value="ECO:0007669"/>
    <property type="project" value="UniProtKB-EC"/>
</dbReference>
<evidence type="ECO:0000313" key="12">
    <source>
        <dbReference type="EMBL" id="SHO47915.1"/>
    </source>
</evidence>
<keyword evidence="3 11" id="KW-0479">Metal-binding</keyword>
<dbReference type="GO" id="GO:0006396">
    <property type="term" value="P:RNA processing"/>
    <property type="evidence" value="ECO:0007669"/>
    <property type="project" value="InterPro"/>
</dbReference>
<gene>
    <name evidence="12" type="ORF">SAMN02745220_02044</name>
</gene>
<evidence type="ECO:0000313" key="13">
    <source>
        <dbReference type="Proteomes" id="UP000184603"/>
    </source>
</evidence>
<dbReference type="Pfam" id="PF01139">
    <property type="entry name" value="RtcB"/>
    <property type="match status" value="1"/>
</dbReference>
<dbReference type="InterPro" id="IPR052915">
    <property type="entry name" value="RtcB-like"/>
</dbReference>
<dbReference type="Gene3D" id="3.90.1860.10">
    <property type="entry name" value="tRNA-splicing ligase RtcB"/>
    <property type="match status" value="1"/>
</dbReference>
<evidence type="ECO:0000256" key="3">
    <source>
        <dbReference type="ARBA" id="ARBA00022723"/>
    </source>
</evidence>
<comment type="cofactor">
    <cofactor evidence="11">
        <name>Mn(2+)</name>
        <dbReference type="ChEBI" id="CHEBI:29035"/>
    </cofactor>
    <text evidence="11">Binds 2 manganese ions per subunit.</text>
</comment>
<feature type="binding site" evidence="11">
    <location>
        <position position="153"/>
    </location>
    <ligand>
        <name>Mn(2+)</name>
        <dbReference type="ChEBI" id="CHEBI:29035"/>
        <label>1</label>
    </ligand>
</feature>
<evidence type="ECO:0000256" key="6">
    <source>
        <dbReference type="ARBA" id="ARBA00023134"/>
    </source>
</evidence>
<evidence type="ECO:0000256" key="8">
    <source>
        <dbReference type="ARBA" id="ARBA00047746"/>
    </source>
</evidence>
<evidence type="ECO:0000256" key="11">
    <source>
        <dbReference type="PIRSR" id="PIRSR601233-3"/>
    </source>
</evidence>
<protein>
    <recommendedName>
        <fullName evidence="1">3'-phosphate/5'-hydroxy nucleic acid ligase</fullName>
        <ecNumber evidence="1">6.5.1.8</ecNumber>
    </recommendedName>
</protein>
<dbReference type="GO" id="GO:0003909">
    <property type="term" value="F:DNA ligase activity"/>
    <property type="evidence" value="ECO:0007669"/>
    <property type="project" value="TreeGrafter"/>
</dbReference>
<proteinExistence type="predicted"/>
<dbReference type="SUPFAM" id="SSF103365">
    <property type="entry name" value="Hypothetical protein PH1602"/>
    <property type="match status" value="1"/>
</dbReference>
<dbReference type="PANTHER" id="PTHR43749:SF2">
    <property type="entry name" value="RNA-SPLICING LIGASE RTCB"/>
    <property type="match status" value="1"/>
</dbReference>
<dbReference type="GO" id="GO:0042245">
    <property type="term" value="P:RNA repair"/>
    <property type="evidence" value="ECO:0007669"/>
    <property type="project" value="UniProtKB-KW"/>
</dbReference>
<evidence type="ECO:0000256" key="2">
    <source>
        <dbReference type="ARBA" id="ARBA00022598"/>
    </source>
</evidence>
<comment type="catalytic activity">
    <reaction evidence="8">
        <text>a 3'-end 3'-phospho-ribonucleotide-RNA + a 5'-end dephospho-ribonucleoside-RNA + GTP = a ribonucleotidyl-ribonucleotide-RNA + GMP + diphosphate</text>
        <dbReference type="Rhea" id="RHEA:68076"/>
        <dbReference type="Rhea" id="RHEA-COMP:10463"/>
        <dbReference type="Rhea" id="RHEA-COMP:13936"/>
        <dbReference type="Rhea" id="RHEA-COMP:17355"/>
        <dbReference type="ChEBI" id="CHEBI:33019"/>
        <dbReference type="ChEBI" id="CHEBI:37565"/>
        <dbReference type="ChEBI" id="CHEBI:58115"/>
        <dbReference type="ChEBI" id="CHEBI:83062"/>
        <dbReference type="ChEBI" id="CHEBI:138284"/>
        <dbReference type="ChEBI" id="CHEBI:173118"/>
        <dbReference type="EC" id="6.5.1.8"/>
    </reaction>
</comment>
<accession>A0A1M7Y5R6</accession>
<feature type="binding site" evidence="11">
    <location>
        <position position="261"/>
    </location>
    <ligand>
        <name>Mn(2+)</name>
        <dbReference type="ChEBI" id="CHEBI:29035"/>
        <label>2</label>
    </ligand>
</feature>
<keyword evidence="4 10" id="KW-0547">Nucleotide-binding</keyword>
<feature type="binding site" evidence="11">
    <location>
        <position position="170"/>
    </location>
    <ligand>
        <name>Mn(2+)</name>
        <dbReference type="ChEBI" id="CHEBI:29035"/>
        <label>2</label>
    </ligand>
</feature>